<dbReference type="PANTHER" id="PTHR47968">
    <property type="entry name" value="CENTROMERE PROTEIN E"/>
    <property type="match status" value="1"/>
</dbReference>
<evidence type="ECO:0000313" key="7">
    <source>
        <dbReference type="Proteomes" id="UP000242146"/>
    </source>
</evidence>
<dbReference type="AlphaFoldDB" id="A0A1X2GLS7"/>
<name>A0A1X2GLS7_9FUNG</name>
<evidence type="ECO:0000259" key="5">
    <source>
        <dbReference type="SMART" id="SM00129"/>
    </source>
</evidence>
<dbReference type="GO" id="GO:0005524">
    <property type="term" value="F:ATP binding"/>
    <property type="evidence" value="ECO:0007669"/>
    <property type="project" value="InterPro"/>
</dbReference>
<sequence length="554" mass="61429">MNAMDMDKLSTSSRLLPRPSVSSSKPLPRLSLIPAVSSLHLPPPVPPSATMSSHLPTRRSHIPRPRRQPSTSSTSTTKSSTSSSKSRSASIFPGTTHSSPQLGRQNLEPRVIVQCLGPQLQVQPSSGGLVQLDYRSGKHAKAKGYLFDFVFGQSTPLSEIRPLLQPLLRQVLDGYNGTVFLYGPAQCGKSCPDTQSSSCVNVMVHDSGWYNISNSPENEPNKEYLLLGSVYSVFDQDKTTDLLCPNNPRVEVQASKKRGTFVAGLTQKCLSSPDEMMTMIQTAQVNRYSQQESKAHLFYQLTFVDLMPCTSPPVTSAASQDMSILRRSSKKDISLPLFEMLVSQLGGRSSGRGSANKLSLYQQLPFHHSLLTRLLAPSLSGQANLLSLCTISDHFHPAQLLKFASHLRQLHIAPPFNPMIDDQSTLYHYRFDRQLLLAKMKRLDLPDPSGPPSYRKDGIKQELIQRFGDMESKILSNPMVDRAVSLEEMMASLTDEKTVLDQQRQVLAEEQARVADKIHTLAAHTRHLDNVEALQDQLRLVKTELEVTKLLVPV</sequence>
<dbReference type="PANTHER" id="PTHR47968:SF75">
    <property type="entry name" value="CENTROMERE-ASSOCIATED PROTEIN E"/>
    <property type="match status" value="1"/>
</dbReference>
<dbReference type="SUPFAM" id="SSF52540">
    <property type="entry name" value="P-loop containing nucleoside triphosphate hydrolases"/>
    <property type="match status" value="1"/>
</dbReference>
<organism evidence="6 7">
    <name type="scientific">Hesseltinella vesiculosa</name>
    <dbReference type="NCBI Taxonomy" id="101127"/>
    <lineage>
        <taxon>Eukaryota</taxon>
        <taxon>Fungi</taxon>
        <taxon>Fungi incertae sedis</taxon>
        <taxon>Mucoromycota</taxon>
        <taxon>Mucoromycotina</taxon>
        <taxon>Mucoromycetes</taxon>
        <taxon>Mucorales</taxon>
        <taxon>Cunninghamellaceae</taxon>
        <taxon>Hesseltinella</taxon>
    </lineage>
</organism>
<keyword evidence="1 3" id="KW-0175">Coiled coil</keyword>
<accession>A0A1X2GLS7</accession>
<dbReference type="SMART" id="SM00129">
    <property type="entry name" value="KISc"/>
    <property type="match status" value="1"/>
</dbReference>
<evidence type="ECO:0000256" key="2">
    <source>
        <dbReference type="ARBA" id="ARBA00023175"/>
    </source>
</evidence>
<dbReference type="Proteomes" id="UP000242146">
    <property type="component" value="Unassembled WGS sequence"/>
</dbReference>
<keyword evidence="6" id="KW-0378">Hydrolase</keyword>
<feature type="compositionally biased region" description="Polar residues" evidence="4">
    <location>
        <begin position="93"/>
        <end position="104"/>
    </location>
</feature>
<proteinExistence type="predicted"/>
<evidence type="ECO:0000256" key="4">
    <source>
        <dbReference type="SAM" id="MobiDB-lite"/>
    </source>
</evidence>
<feature type="domain" description="Kinesin motor" evidence="5">
    <location>
        <begin position="59"/>
        <end position="418"/>
    </location>
</feature>
<feature type="compositionally biased region" description="Low complexity" evidence="4">
    <location>
        <begin position="9"/>
        <end position="40"/>
    </location>
</feature>
<protein>
    <submittedName>
        <fullName evidence="6">P-loop containing nucleoside triphosphate hydrolase protein</fullName>
    </submittedName>
</protein>
<dbReference type="Pfam" id="PF00225">
    <property type="entry name" value="Kinesin"/>
    <property type="match status" value="1"/>
</dbReference>
<reference evidence="6 7" key="1">
    <citation type="submission" date="2016-07" db="EMBL/GenBank/DDBJ databases">
        <title>Pervasive Adenine N6-methylation of Active Genes in Fungi.</title>
        <authorList>
            <consortium name="DOE Joint Genome Institute"/>
            <person name="Mondo S.J."/>
            <person name="Dannebaum R.O."/>
            <person name="Kuo R.C."/>
            <person name="Labutti K."/>
            <person name="Haridas S."/>
            <person name="Kuo A."/>
            <person name="Salamov A."/>
            <person name="Ahrendt S.R."/>
            <person name="Lipzen A."/>
            <person name="Sullivan W."/>
            <person name="Andreopoulos W.B."/>
            <person name="Clum A."/>
            <person name="Lindquist E."/>
            <person name="Daum C."/>
            <person name="Ramamoorthy G.K."/>
            <person name="Gryganskyi A."/>
            <person name="Culley D."/>
            <person name="Magnuson J.K."/>
            <person name="James T.Y."/>
            <person name="O'Malley M.A."/>
            <person name="Stajich J.E."/>
            <person name="Spatafora J.W."/>
            <person name="Visel A."/>
            <person name="Grigoriev I.V."/>
        </authorList>
    </citation>
    <scope>NUCLEOTIDE SEQUENCE [LARGE SCALE GENOMIC DNA]</scope>
    <source>
        <strain evidence="6 7">NRRL 3301</strain>
    </source>
</reference>
<dbReference type="InterPro" id="IPR027417">
    <property type="entry name" value="P-loop_NTPase"/>
</dbReference>
<dbReference type="InterPro" id="IPR036961">
    <property type="entry name" value="Kinesin_motor_dom_sf"/>
</dbReference>
<dbReference type="GO" id="GO:0008017">
    <property type="term" value="F:microtubule binding"/>
    <property type="evidence" value="ECO:0007669"/>
    <property type="project" value="InterPro"/>
</dbReference>
<dbReference type="STRING" id="101127.A0A1X2GLS7"/>
<feature type="compositionally biased region" description="Low complexity" evidence="4">
    <location>
        <begin position="70"/>
        <end position="90"/>
    </location>
</feature>
<evidence type="ECO:0000313" key="6">
    <source>
        <dbReference type="EMBL" id="ORX56866.1"/>
    </source>
</evidence>
<evidence type="ECO:0000256" key="3">
    <source>
        <dbReference type="SAM" id="Coils"/>
    </source>
</evidence>
<dbReference type="OrthoDB" id="2284932at2759"/>
<dbReference type="InterPro" id="IPR027640">
    <property type="entry name" value="Kinesin-like_fam"/>
</dbReference>
<dbReference type="EMBL" id="MCGT01000009">
    <property type="protein sequence ID" value="ORX56866.1"/>
    <property type="molecule type" value="Genomic_DNA"/>
</dbReference>
<dbReference type="GO" id="GO:0007018">
    <property type="term" value="P:microtubule-based movement"/>
    <property type="evidence" value="ECO:0007669"/>
    <property type="project" value="InterPro"/>
</dbReference>
<keyword evidence="7" id="KW-1185">Reference proteome</keyword>
<feature type="coiled-coil region" evidence="3">
    <location>
        <begin position="483"/>
        <end position="510"/>
    </location>
</feature>
<gene>
    <name evidence="6" type="ORF">DM01DRAFT_1344609</name>
</gene>
<evidence type="ECO:0000256" key="1">
    <source>
        <dbReference type="ARBA" id="ARBA00023054"/>
    </source>
</evidence>
<dbReference type="PRINTS" id="PR00380">
    <property type="entry name" value="KINESINHEAVY"/>
</dbReference>
<dbReference type="InterPro" id="IPR001752">
    <property type="entry name" value="Kinesin_motor_dom"/>
</dbReference>
<dbReference type="GO" id="GO:0003777">
    <property type="term" value="F:microtubule motor activity"/>
    <property type="evidence" value="ECO:0007669"/>
    <property type="project" value="InterPro"/>
</dbReference>
<feature type="region of interest" description="Disordered" evidence="4">
    <location>
        <begin position="1"/>
        <end position="104"/>
    </location>
</feature>
<dbReference type="GO" id="GO:0016787">
    <property type="term" value="F:hydrolase activity"/>
    <property type="evidence" value="ECO:0007669"/>
    <property type="project" value="UniProtKB-KW"/>
</dbReference>
<feature type="compositionally biased region" description="Basic residues" evidence="4">
    <location>
        <begin position="56"/>
        <end position="67"/>
    </location>
</feature>
<keyword evidence="2" id="KW-0505">Motor protein</keyword>
<dbReference type="Gene3D" id="3.40.850.10">
    <property type="entry name" value="Kinesin motor domain"/>
    <property type="match status" value="1"/>
</dbReference>
<comment type="caution">
    <text evidence="6">The sequence shown here is derived from an EMBL/GenBank/DDBJ whole genome shotgun (WGS) entry which is preliminary data.</text>
</comment>